<dbReference type="SUPFAM" id="SSF50729">
    <property type="entry name" value="PH domain-like"/>
    <property type="match status" value="1"/>
</dbReference>
<feature type="compositionally biased region" description="Acidic residues" evidence="3">
    <location>
        <begin position="698"/>
        <end position="709"/>
    </location>
</feature>
<evidence type="ECO:0000256" key="2">
    <source>
        <dbReference type="ARBA" id="ARBA00023242"/>
    </source>
</evidence>
<proteinExistence type="predicted"/>
<evidence type="ECO:0000259" key="4">
    <source>
        <dbReference type="Pfam" id="PF04802"/>
    </source>
</evidence>
<dbReference type="Proteomes" id="UP001642464">
    <property type="component" value="Unassembled WGS sequence"/>
</dbReference>
<dbReference type="PANTHER" id="PTHR23318">
    <property type="entry name" value="ATP SYNTHASE GAMMA-RELATED"/>
    <property type="match status" value="1"/>
</dbReference>
<dbReference type="Gene3D" id="2.30.29.30">
    <property type="entry name" value="Pleckstrin-homology domain (PH domain)/Phosphotyrosine-binding domain (PTB)"/>
    <property type="match status" value="1"/>
</dbReference>
<dbReference type="InterPro" id="IPR051137">
    <property type="entry name" value="PP4R3-like"/>
</dbReference>
<dbReference type="EMBL" id="CAXAMM010031446">
    <property type="protein sequence ID" value="CAK9068125.1"/>
    <property type="molecule type" value="Genomic_DNA"/>
</dbReference>
<keyword evidence="6" id="KW-1185">Reference proteome</keyword>
<evidence type="ECO:0000313" key="6">
    <source>
        <dbReference type="Proteomes" id="UP001642464"/>
    </source>
</evidence>
<reference evidence="5 6" key="1">
    <citation type="submission" date="2024-02" db="EMBL/GenBank/DDBJ databases">
        <authorList>
            <person name="Chen Y."/>
            <person name="Shah S."/>
            <person name="Dougan E. K."/>
            <person name="Thang M."/>
            <person name="Chan C."/>
        </authorList>
    </citation>
    <scope>NUCLEOTIDE SEQUENCE [LARGE SCALE GENOMIC DNA]</scope>
</reference>
<feature type="compositionally biased region" description="Basic and acidic residues" evidence="3">
    <location>
        <begin position="733"/>
        <end position="745"/>
    </location>
</feature>
<organism evidence="5 6">
    <name type="scientific">Durusdinium trenchii</name>
    <dbReference type="NCBI Taxonomy" id="1381693"/>
    <lineage>
        <taxon>Eukaryota</taxon>
        <taxon>Sar</taxon>
        <taxon>Alveolata</taxon>
        <taxon>Dinophyceae</taxon>
        <taxon>Suessiales</taxon>
        <taxon>Symbiodiniaceae</taxon>
        <taxon>Durusdinium</taxon>
    </lineage>
</organism>
<dbReference type="InterPro" id="IPR011993">
    <property type="entry name" value="PH-like_dom_sf"/>
</dbReference>
<dbReference type="PANTHER" id="PTHR23318:SF0">
    <property type="entry name" value="SERINE_THREONINE-PROTEIN PHOSPHATASE 4 REGULATORY SUBUNIT 3"/>
    <property type="match status" value="1"/>
</dbReference>
<feature type="region of interest" description="Disordered" evidence="3">
    <location>
        <begin position="632"/>
        <end position="745"/>
    </location>
</feature>
<evidence type="ECO:0000256" key="1">
    <source>
        <dbReference type="ARBA" id="ARBA00004123"/>
    </source>
</evidence>
<feature type="compositionally biased region" description="Acidic residues" evidence="3">
    <location>
        <begin position="663"/>
        <end position="679"/>
    </location>
</feature>
<protein>
    <submittedName>
        <fullName evidence="5">Serine/threonine-protein phosphatase 4 regulatory subunit 3 (SMEK homolog 1)</fullName>
    </submittedName>
</protein>
<dbReference type="InterPro" id="IPR016024">
    <property type="entry name" value="ARM-type_fold"/>
</dbReference>
<dbReference type="InterPro" id="IPR006887">
    <property type="entry name" value="P4R3-like_central_dom"/>
</dbReference>
<dbReference type="Pfam" id="PF04802">
    <property type="entry name" value="PP4R3"/>
    <property type="match status" value="1"/>
</dbReference>
<evidence type="ECO:0000256" key="3">
    <source>
        <dbReference type="SAM" id="MobiDB-lite"/>
    </source>
</evidence>
<evidence type="ECO:0000313" key="5">
    <source>
        <dbReference type="EMBL" id="CAK9068125.1"/>
    </source>
</evidence>
<name>A0ABP0NWE2_9DINO</name>
<gene>
    <name evidence="5" type="ORF">SCF082_LOCUS34359</name>
</gene>
<feature type="domain" description="Serine/threonine-protein phosphatase 4 regulatory subunit 3-like central" evidence="4">
    <location>
        <begin position="135"/>
        <end position="626"/>
    </location>
</feature>
<comment type="caution">
    <text evidence="5">The sequence shown here is derived from an EMBL/GenBank/DDBJ whole genome shotgun (WGS) entry which is preliminary data.</text>
</comment>
<comment type="subcellular location">
    <subcellularLocation>
        <location evidence="1">Nucleus</location>
    </subcellularLocation>
</comment>
<sequence length="745" mass="84449">MDVEEAHNKEKFRGKLYILSEDSAWQEAGIGHASVIGTGANRRLQFKDEDSGKVLHDRPVFASDVYQLQGEGERKTIIVWEDQEDQKDWALSFQDDEGSQAIYSLICHEPGPEEKRLLPPPKLTNLQDLARRIALVNPSQREQIAAEMGEAEFLAELRESFHSAEDLNSQKDLTNIFQIVKRIFLMSTHALTERYLAEDVYEDVLGMLENDDSLPLDKRIPHRQVMKEKVKFNDVVSFEDVETLKRIHLNYRLLYLKDIVLPRALDDGAFASLQQLIHKNLAAILEHLQKTDAVLTRLMEQVRQQDMQSLLFLEDACRLSRQIVPEQRQALYAKMASAGLFDALAVYFTGDWARGERNTTAGDEVGVRKPWEHPAQHHAVEVLLLHATFHPTHLRNWLTKEKNEDGRRVLRDLTHMMVNETDQGVQGQIAEILRSVLDPATLEHKEQDKRLEVFYEQGAMDDILSPLREKPPKAGSPPQVCFAQQLICEIVAFAVLKHGYRAKVYVIRHGLGQQVCRLLSAPQKYLQLAAVRVLRAIIGTKDEAYVRYVSKNNLLTLLLQSFEKCIMPPALGTNLMASATLELLEFIRQQNLKVLVETICKNHTPLLQRYASRMKPLELLLLKYQQNLEVEKYPPEQHASGGPIDGGGKSRSRRMRSPGRDDAAEDDSYFESLDDDEEPPPNGKEKSEGLPGLLGGYADEEKDADDSAQAEEGSEKQTEAGAKSLGHVSKRPRTVEPEEAEKTSQ</sequence>
<keyword evidence="2" id="KW-0539">Nucleus</keyword>
<dbReference type="SUPFAM" id="SSF48371">
    <property type="entry name" value="ARM repeat"/>
    <property type="match status" value="1"/>
</dbReference>
<accession>A0ABP0NWE2</accession>